<feature type="region of interest" description="Disordered" evidence="1">
    <location>
        <begin position="317"/>
        <end position="410"/>
    </location>
</feature>
<comment type="caution">
    <text evidence="2">The sequence shown here is derived from an EMBL/GenBank/DDBJ whole genome shotgun (WGS) entry which is preliminary data.</text>
</comment>
<proteinExistence type="predicted"/>
<dbReference type="InterPro" id="IPR050220">
    <property type="entry name" value="Type_II_DNA_Topoisomerases"/>
</dbReference>
<accession>A0A2H0W6J2</accession>
<sequence>SDYIKRQEVDTYRKQTRGGVGIVGMTTKEEDIVDYLVCARTHDDIFFFTNKGRVFKSKVYELPATSRQSKGTPVVNIIQIGQGEKVTSILTSPKGGHGDKYFVMGTALGQIKKTEIAKYDNIRKTGIVAMGLKPQDELKWVKTSKGSDVIVGVSEKGLAICYKESEARPMGRSASGVTGMKLRSGDKVMVMDVVSGDRWPDESKKKIGAEPDMLIVLENGFGKRTMIHHFHLQKRAGMGIRAANCTAKTGNIIGMRITYSDLGDVVLASRKGQFIRMELAKIKRLGRDTQGVTLMRLREGDKVSSVALILPEEKNDDEKIPLDLSPADDVPSTKEPKSLEKKVKPKKEKLTSEKKPIAIPEIQPDKNEGLKIAIHSYKESPKPAEPKKAEPVKEYKAGDSKPINVQPGKSGLSVKFYDKKVVIDKDHKKYDTPDSASAKKNSDANYWGKK</sequence>
<dbReference type="EMBL" id="PEZW01000015">
    <property type="protein sequence ID" value="PIS07699.1"/>
    <property type="molecule type" value="Genomic_DNA"/>
</dbReference>
<dbReference type="InterPro" id="IPR006691">
    <property type="entry name" value="GyrA/parC_rep"/>
</dbReference>
<dbReference type="Proteomes" id="UP000231382">
    <property type="component" value="Unassembled WGS sequence"/>
</dbReference>
<protein>
    <recommendedName>
        <fullName evidence="4">DNA gyrase subunit A</fullName>
    </recommendedName>
</protein>
<dbReference type="GO" id="GO:0006265">
    <property type="term" value="P:DNA topological change"/>
    <property type="evidence" value="ECO:0007669"/>
    <property type="project" value="InterPro"/>
</dbReference>
<dbReference type="GO" id="GO:0005524">
    <property type="term" value="F:ATP binding"/>
    <property type="evidence" value="ECO:0007669"/>
    <property type="project" value="InterPro"/>
</dbReference>
<dbReference type="GO" id="GO:0003677">
    <property type="term" value="F:DNA binding"/>
    <property type="evidence" value="ECO:0007669"/>
    <property type="project" value="InterPro"/>
</dbReference>
<reference evidence="3" key="1">
    <citation type="submission" date="2017-09" db="EMBL/GenBank/DDBJ databases">
        <title>Depth-based differentiation of microbial function through sediment-hosted aquifers and enrichment of novel symbionts in the deep terrestrial subsurface.</title>
        <authorList>
            <person name="Probst A.J."/>
            <person name="Ladd B."/>
            <person name="Jarett J.K."/>
            <person name="Geller-Mcgrath D.E."/>
            <person name="Sieber C.M.K."/>
            <person name="Emerson J.B."/>
            <person name="Anantharaman K."/>
            <person name="Thomas B.C."/>
            <person name="Malmstrom R."/>
            <person name="Stieglmeier M."/>
            <person name="Klingl A."/>
            <person name="Woyke T."/>
            <person name="Ryan C.M."/>
            <person name="Banfield J.F."/>
        </authorList>
    </citation>
    <scope>NUCLEOTIDE SEQUENCE [LARGE SCALE GENOMIC DNA]</scope>
</reference>
<dbReference type="GO" id="GO:0009330">
    <property type="term" value="C:DNA topoisomerase type II (double strand cut, ATP-hydrolyzing) complex"/>
    <property type="evidence" value="ECO:0007669"/>
    <property type="project" value="TreeGrafter"/>
</dbReference>
<dbReference type="PANTHER" id="PTHR43493:SF5">
    <property type="entry name" value="DNA GYRASE SUBUNIT A, CHLOROPLASTIC_MITOCHONDRIAL"/>
    <property type="match status" value="1"/>
</dbReference>
<gene>
    <name evidence="2" type="ORF">COT78_02200</name>
</gene>
<evidence type="ECO:0000313" key="2">
    <source>
        <dbReference type="EMBL" id="PIS07699.1"/>
    </source>
</evidence>
<dbReference type="AlphaFoldDB" id="A0A2H0W6J2"/>
<dbReference type="InterPro" id="IPR035516">
    <property type="entry name" value="Gyrase/topoIV_suA_C"/>
</dbReference>
<dbReference type="PANTHER" id="PTHR43493">
    <property type="entry name" value="DNA GYRASE/TOPOISOMERASE SUBUNIT A"/>
    <property type="match status" value="1"/>
</dbReference>
<dbReference type="SUPFAM" id="SSF101904">
    <property type="entry name" value="GyrA/ParC C-terminal domain-like"/>
    <property type="match status" value="1"/>
</dbReference>
<evidence type="ECO:0008006" key="4">
    <source>
        <dbReference type="Google" id="ProtNLM"/>
    </source>
</evidence>
<feature type="non-terminal residue" evidence="2">
    <location>
        <position position="1"/>
    </location>
</feature>
<dbReference type="GO" id="GO:0003918">
    <property type="term" value="F:DNA topoisomerase type II (double strand cut, ATP-hydrolyzing) activity"/>
    <property type="evidence" value="ECO:0007669"/>
    <property type="project" value="TreeGrafter"/>
</dbReference>
<name>A0A2H0W6J2_9BACT</name>
<evidence type="ECO:0000313" key="3">
    <source>
        <dbReference type="Proteomes" id="UP000231382"/>
    </source>
</evidence>
<feature type="region of interest" description="Disordered" evidence="1">
    <location>
        <begin position="426"/>
        <end position="450"/>
    </location>
</feature>
<evidence type="ECO:0000256" key="1">
    <source>
        <dbReference type="SAM" id="MobiDB-lite"/>
    </source>
</evidence>
<feature type="compositionally biased region" description="Basic and acidic residues" evidence="1">
    <location>
        <begin position="331"/>
        <end position="356"/>
    </location>
</feature>
<organism evidence="2 3">
    <name type="scientific">Candidatus Berkelbacteria bacterium CG10_big_fil_rev_8_21_14_0_10_43_13</name>
    <dbReference type="NCBI Taxonomy" id="1974514"/>
    <lineage>
        <taxon>Bacteria</taxon>
        <taxon>Candidatus Berkelbacteria</taxon>
    </lineage>
</organism>
<dbReference type="Gene3D" id="2.120.10.90">
    <property type="entry name" value="DNA gyrase/topoisomerase IV, subunit A, C-terminal"/>
    <property type="match status" value="1"/>
</dbReference>
<dbReference type="Pfam" id="PF03989">
    <property type="entry name" value="DNA_gyraseA_C"/>
    <property type="match status" value="6"/>
</dbReference>
<dbReference type="GO" id="GO:0005737">
    <property type="term" value="C:cytoplasm"/>
    <property type="evidence" value="ECO:0007669"/>
    <property type="project" value="TreeGrafter"/>
</dbReference>
<feature type="compositionally biased region" description="Basic and acidic residues" evidence="1">
    <location>
        <begin position="376"/>
        <end position="399"/>
    </location>
</feature>